<protein>
    <submittedName>
        <fullName evidence="3">Gluconate 5-dehydrogenase</fullName>
    </submittedName>
</protein>
<dbReference type="AlphaFoldDB" id="A0A2T6B3D5"/>
<organism evidence="3 4">
    <name type="scientific">Gemmobacter caeni</name>
    <dbReference type="NCBI Taxonomy" id="589035"/>
    <lineage>
        <taxon>Bacteria</taxon>
        <taxon>Pseudomonadati</taxon>
        <taxon>Pseudomonadota</taxon>
        <taxon>Alphaproteobacteria</taxon>
        <taxon>Rhodobacterales</taxon>
        <taxon>Paracoccaceae</taxon>
        <taxon>Gemmobacter</taxon>
    </lineage>
</organism>
<dbReference type="Pfam" id="PF13561">
    <property type="entry name" value="adh_short_C2"/>
    <property type="match status" value="1"/>
</dbReference>
<dbReference type="SUPFAM" id="SSF51735">
    <property type="entry name" value="NAD(P)-binding Rossmann-fold domains"/>
    <property type="match status" value="1"/>
</dbReference>
<reference evidence="3 4" key="1">
    <citation type="submission" date="2018-04" db="EMBL/GenBank/DDBJ databases">
        <title>Genomic Encyclopedia of Archaeal and Bacterial Type Strains, Phase II (KMG-II): from individual species to whole genera.</title>
        <authorList>
            <person name="Goeker M."/>
        </authorList>
    </citation>
    <scope>NUCLEOTIDE SEQUENCE [LARGE SCALE GENOMIC DNA]</scope>
    <source>
        <strain evidence="3 4">DSM 21823</strain>
    </source>
</reference>
<feature type="domain" description="Ketoreductase" evidence="2">
    <location>
        <begin position="18"/>
        <end position="202"/>
    </location>
</feature>
<name>A0A2T6B3D5_9RHOB</name>
<dbReference type="InterPro" id="IPR057326">
    <property type="entry name" value="KR_dom"/>
</dbReference>
<dbReference type="PROSITE" id="PS00061">
    <property type="entry name" value="ADH_SHORT"/>
    <property type="match status" value="1"/>
</dbReference>
<dbReference type="SMART" id="SM00822">
    <property type="entry name" value="PKS_KR"/>
    <property type="match status" value="1"/>
</dbReference>
<dbReference type="InterPro" id="IPR020904">
    <property type="entry name" value="Sc_DH/Rdtase_CS"/>
</dbReference>
<evidence type="ECO:0000313" key="3">
    <source>
        <dbReference type="EMBL" id="PTX50597.1"/>
    </source>
</evidence>
<evidence type="ECO:0000256" key="1">
    <source>
        <dbReference type="ARBA" id="ARBA00006484"/>
    </source>
</evidence>
<dbReference type="OrthoDB" id="9796652at2"/>
<dbReference type="Proteomes" id="UP000244224">
    <property type="component" value="Unassembled WGS sequence"/>
</dbReference>
<dbReference type="PANTHER" id="PTHR42879">
    <property type="entry name" value="3-OXOACYL-(ACYL-CARRIER-PROTEIN) REDUCTASE"/>
    <property type="match status" value="1"/>
</dbReference>
<dbReference type="InterPro" id="IPR050259">
    <property type="entry name" value="SDR"/>
</dbReference>
<dbReference type="PRINTS" id="PR00081">
    <property type="entry name" value="GDHRDH"/>
</dbReference>
<accession>A0A2T6B3D5</accession>
<comment type="similarity">
    <text evidence="1">Belongs to the short-chain dehydrogenases/reductases (SDR) family.</text>
</comment>
<evidence type="ECO:0000313" key="4">
    <source>
        <dbReference type="Proteomes" id="UP000244224"/>
    </source>
</evidence>
<proteinExistence type="inferred from homology"/>
<dbReference type="InterPro" id="IPR036291">
    <property type="entry name" value="NAD(P)-bd_dom_sf"/>
</dbReference>
<dbReference type="Gene3D" id="3.40.50.720">
    <property type="entry name" value="NAD(P)-binding Rossmann-like Domain"/>
    <property type="match status" value="1"/>
</dbReference>
<keyword evidence="4" id="KW-1185">Reference proteome</keyword>
<evidence type="ECO:0000259" key="2">
    <source>
        <dbReference type="SMART" id="SM00822"/>
    </source>
</evidence>
<dbReference type="PANTHER" id="PTHR42879:SF2">
    <property type="entry name" value="3-OXOACYL-[ACYL-CARRIER-PROTEIN] REDUCTASE FABG"/>
    <property type="match status" value="1"/>
</dbReference>
<dbReference type="FunFam" id="3.40.50.720:FF:000084">
    <property type="entry name" value="Short-chain dehydrogenase reductase"/>
    <property type="match status" value="1"/>
</dbReference>
<dbReference type="InterPro" id="IPR002347">
    <property type="entry name" value="SDR_fam"/>
</dbReference>
<dbReference type="EMBL" id="QBKP01000005">
    <property type="protein sequence ID" value="PTX50597.1"/>
    <property type="molecule type" value="Genomic_DNA"/>
</dbReference>
<dbReference type="PRINTS" id="PR00080">
    <property type="entry name" value="SDRFAMILY"/>
</dbReference>
<dbReference type="RefSeq" id="WP_158640762.1">
    <property type="nucleotide sequence ID" value="NZ_QBKP01000005.1"/>
</dbReference>
<comment type="caution">
    <text evidence="3">The sequence shown here is derived from an EMBL/GenBank/DDBJ whole genome shotgun (WGS) entry which is preliminary data.</text>
</comment>
<sequence>MATERLAEIDALFSLAGRTALITGASGGIGAATARVLAAAGARVILIARNLDRLEEEAAHLRASGAEALALRADLGTEQGLEALVAALAAAGEAPDILVNNAGMIDRAAFDDVSRPGWDEVIGLNLTAPMFLTQALIPAMRARGWGRVVNIASILALQGKKNAHSYTASKHAIAGLTRSMAAELGQDGVCVNALCPGYIRTEINTVLQQDAGFGAMIAARVPLQRWGETADLAGPLLLLCSPAASYLNGHMLVVDGGMTAVH</sequence>
<dbReference type="GO" id="GO:0032787">
    <property type="term" value="P:monocarboxylic acid metabolic process"/>
    <property type="evidence" value="ECO:0007669"/>
    <property type="project" value="UniProtKB-ARBA"/>
</dbReference>
<gene>
    <name evidence="3" type="ORF">C8N34_105242</name>
</gene>